<protein>
    <recommendedName>
        <fullName evidence="3">ATP-grasp domain-containing protein</fullName>
    </recommendedName>
</protein>
<name>A0A2A3X4I2_BREAU</name>
<keyword evidence="2" id="KW-0547">Nucleotide-binding</keyword>
<dbReference type="EMBL" id="NRGX01000001">
    <property type="protein sequence ID" value="PCC18685.1"/>
    <property type="molecule type" value="Genomic_DNA"/>
</dbReference>
<dbReference type="GO" id="GO:0005524">
    <property type="term" value="F:ATP binding"/>
    <property type="evidence" value="ECO:0007669"/>
    <property type="project" value="UniProtKB-UniRule"/>
</dbReference>
<dbReference type="GO" id="GO:0018169">
    <property type="term" value="F:ribosomal S6-glutamic acid ligase activity"/>
    <property type="evidence" value="ECO:0007669"/>
    <property type="project" value="TreeGrafter"/>
</dbReference>
<dbReference type="Pfam" id="PF07478">
    <property type="entry name" value="Dala_Dala_lig_C"/>
    <property type="match status" value="1"/>
</dbReference>
<dbReference type="InterPro" id="IPR011095">
    <property type="entry name" value="Dala_Dala_lig_C"/>
</dbReference>
<evidence type="ECO:0000256" key="2">
    <source>
        <dbReference type="PROSITE-ProRule" id="PRU00409"/>
    </source>
</evidence>
<dbReference type="PROSITE" id="PS50975">
    <property type="entry name" value="ATP_GRASP"/>
    <property type="match status" value="1"/>
</dbReference>
<feature type="domain" description="ATP-grasp" evidence="3">
    <location>
        <begin position="96"/>
        <end position="347"/>
    </location>
</feature>
<dbReference type="Proteomes" id="UP000218377">
    <property type="component" value="Unassembled WGS sequence"/>
</dbReference>
<dbReference type="RefSeq" id="WP_096158147.1">
    <property type="nucleotide sequence ID" value="NZ_NRGX01000001.1"/>
</dbReference>
<gene>
    <name evidence="4" type="ORF">CIK79_10510</name>
</gene>
<evidence type="ECO:0000313" key="4">
    <source>
        <dbReference type="EMBL" id="PCC18685.1"/>
    </source>
</evidence>
<dbReference type="Gene3D" id="3.30.470.20">
    <property type="entry name" value="ATP-grasp fold, B domain"/>
    <property type="match status" value="2"/>
</dbReference>
<dbReference type="AlphaFoldDB" id="A0A2A3X4I2"/>
<comment type="caution">
    <text evidence="4">The sequence shown here is derived from an EMBL/GenBank/DDBJ whole genome shotgun (WGS) entry which is preliminary data.</text>
</comment>
<dbReference type="InterPro" id="IPR013815">
    <property type="entry name" value="ATP_grasp_subdomain_1"/>
</dbReference>
<evidence type="ECO:0000313" key="5">
    <source>
        <dbReference type="Proteomes" id="UP000218377"/>
    </source>
</evidence>
<keyword evidence="1" id="KW-0436">Ligase</keyword>
<accession>A0A2A3X4I2</accession>
<reference evidence="4 5" key="1">
    <citation type="journal article" date="2017" name="Elife">
        <title>Extensive horizontal gene transfer in cheese-associated bacteria.</title>
        <authorList>
            <person name="Bonham K.S."/>
            <person name="Wolfe B.E."/>
            <person name="Dutton R.J."/>
        </authorList>
    </citation>
    <scope>NUCLEOTIDE SEQUENCE [LARGE SCALE GENOMIC DNA]</scope>
    <source>
        <strain evidence="4 5">JB5</strain>
    </source>
</reference>
<dbReference type="GO" id="GO:0005737">
    <property type="term" value="C:cytoplasm"/>
    <property type="evidence" value="ECO:0007669"/>
    <property type="project" value="TreeGrafter"/>
</dbReference>
<organism evidence="4 5">
    <name type="scientific">Brevibacterium aurantiacum</name>
    <dbReference type="NCBI Taxonomy" id="273384"/>
    <lineage>
        <taxon>Bacteria</taxon>
        <taxon>Bacillati</taxon>
        <taxon>Actinomycetota</taxon>
        <taxon>Actinomycetes</taxon>
        <taxon>Micrococcales</taxon>
        <taxon>Brevibacteriaceae</taxon>
        <taxon>Brevibacterium</taxon>
    </lineage>
</organism>
<evidence type="ECO:0000259" key="3">
    <source>
        <dbReference type="PROSITE" id="PS50975"/>
    </source>
</evidence>
<sequence length="350" mass="38879">MSLDYSLLKKFVRQHMLEANLPINNLATTVDAIRSITDKFAERGWSVSKIQDESSRHRKHEIKSPEGHIELSMIGGKVYRHPVSTEQICRRKHLTKKMLDLASLPTPAGADFGPKEQGVARAFFEMMPKPVVVKPTDSGSSHGVTVGVTDLSSFNSAWEYALDEGRHNSNVLIEEFVRGVELRAFVIGESVVSVFARIQPFVVGDQRSTVEHLVDDLGVARSVHYRAHRMPVKVDWDFVLKEGYEAQSVPDSGEIVFLNSFNYPSMGSFLVDVTGDTAEGIKDLARRARASIPSLEIAGVDLLVEDISDTSTATVLEVNTAASLDLHRYPTHGSPRQVDEDIVEYFDSLR</sequence>
<dbReference type="GO" id="GO:0008716">
    <property type="term" value="F:D-alanine-D-alanine ligase activity"/>
    <property type="evidence" value="ECO:0007669"/>
    <property type="project" value="InterPro"/>
</dbReference>
<dbReference type="GO" id="GO:0046872">
    <property type="term" value="F:metal ion binding"/>
    <property type="evidence" value="ECO:0007669"/>
    <property type="project" value="InterPro"/>
</dbReference>
<dbReference type="PANTHER" id="PTHR21621:SF0">
    <property type="entry name" value="BETA-CITRYLGLUTAMATE SYNTHASE B-RELATED"/>
    <property type="match status" value="1"/>
</dbReference>
<evidence type="ECO:0000256" key="1">
    <source>
        <dbReference type="ARBA" id="ARBA00022598"/>
    </source>
</evidence>
<dbReference type="Gene3D" id="3.30.1490.20">
    <property type="entry name" value="ATP-grasp fold, A domain"/>
    <property type="match status" value="1"/>
</dbReference>
<dbReference type="InterPro" id="IPR011761">
    <property type="entry name" value="ATP-grasp"/>
</dbReference>
<dbReference type="SUPFAM" id="SSF56059">
    <property type="entry name" value="Glutathione synthetase ATP-binding domain-like"/>
    <property type="match status" value="1"/>
</dbReference>
<dbReference type="PANTHER" id="PTHR21621">
    <property type="entry name" value="RIBOSOMAL PROTEIN S6 MODIFICATION PROTEIN"/>
    <property type="match status" value="1"/>
</dbReference>
<keyword evidence="2" id="KW-0067">ATP-binding</keyword>
<dbReference type="GO" id="GO:0009432">
    <property type="term" value="P:SOS response"/>
    <property type="evidence" value="ECO:0007669"/>
    <property type="project" value="TreeGrafter"/>
</dbReference>
<proteinExistence type="predicted"/>